<proteinExistence type="inferred from homology"/>
<reference evidence="7" key="2">
    <citation type="submission" date="2023-05" db="EMBL/GenBank/DDBJ databases">
        <authorList>
            <person name="Fouks B."/>
        </authorList>
    </citation>
    <scope>NUCLEOTIDE SEQUENCE</scope>
    <source>
        <strain evidence="7">Stay&amp;Tobe</strain>
        <tissue evidence="7">Testes</tissue>
    </source>
</reference>
<reference evidence="7" key="1">
    <citation type="journal article" date="2023" name="IScience">
        <title>Live-bearing cockroach genome reveals convergent evolutionary mechanisms linked to viviparity in insects and beyond.</title>
        <authorList>
            <person name="Fouks B."/>
            <person name="Harrison M.C."/>
            <person name="Mikhailova A.A."/>
            <person name="Marchal E."/>
            <person name="English S."/>
            <person name="Carruthers M."/>
            <person name="Jennings E.C."/>
            <person name="Chiamaka E.L."/>
            <person name="Frigard R.A."/>
            <person name="Pippel M."/>
            <person name="Attardo G.M."/>
            <person name="Benoit J.B."/>
            <person name="Bornberg-Bauer E."/>
            <person name="Tobe S.S."/>
        </authorList>
    </citation>
    <scope>NUCLEOTIDE SEQUENCE</scope>
    <source>
        <strain evidence="7">Stay&amp;Tobe</strain>
    </source>
</reference>
<dbReference type="GO" id="GO:0030488">
    <property type="term" value="P:tRNA methylation"/>
    <property type="evidence" value="ECO:0007669"/>
    <property type="project" value="TreeGrafter"/>
</dbReference>
<feature type="domain" description="tRNA (32-2'-O)-methyltransferase regulator THADA-like TPR repeats region" evidence="5">
    <location>
        <begin position="1"/>
        <end position="114"/>
    </location>
</feature>
<dbReference type="AlphaFoldDB" id="A0AAD8EH39"/>
<dbReference type="GO" id="GO:0005829">
    <property type="term" value="C:cytosol"/>
    <property type="evidence" value="ECO:0007669"/>
    <property type="project" value="TreeGrafter"/>
</dbReference>
<evidence type="ECO:0000313" key="8">
    <source>
        <dbReference type="Proteomes" id="UP001233999"/>
    </source>
</evidence>
<dbReference type="PANTHER" id="PTHR14387">
    <property type="entry name" value="THADA/DEATH RECEPTOR INTERACTING PROTEIN"/>
    <property type="match status" value="1"/>
</dbReference>
<name>A0AAD8EH39_DIPPU</name>
<organism evidence="7 8">
    <name type="scientific">Diploptera punctata</name>
    <name type="common">Pacific beetle cockroach</name>
    <dbReference type="NCBI Taxonomy" id="6984"/>
    <lineage>
        <taxon>Eukaryota</taxon>
        <taxon>Metazoa</taxon>
        <taxon>Ecdysozoa</taxon>
        <taxon>Arthropoda</taxon>
        <taxon>Hexapoda</taxon>
        <taxon>Insecta</taxon>
        <taxon>Pterygota</taxon>
        <taxon>Neoptera</taxon>
        <taxon>Polyneoptera</taxon>
        <taxon>Dictyoptera</taxon>
        <taxon>Blattodea</taxon>
        <taxon>Blaberoidea</taxon>
        <taxon>Blaberidae</taxon>
        <taxon>Diplopterinae</taxon>
        <taxon>Diploptera</taxon>
    </lineage>
</organism>
<gene>
    <name evidence="7" type="ORF">L9F63_016803</name>
</gene>
<sequence length="695" mass="76964">ILMRLRDSAQAMHRKMCQNKVKKKETDVDSVGNTVLRSYNTFLLWLLDFSFSNLFPGANFGRRGSSLQILTLCHEIISFDPDEPVWISCSPDVWTSSNANVLLECLKDTYENNKLLALNLLITFPAEALGLMEANYVQSLVEVCLSLASSHRPPDCITAAYLLRVLVGFEQTNSVLEIILGKQDTVAVSYTVYLAVAVLLARVSSELEQASRSLLIAASCGPMYGSLYCIRQLLQDVDLNCVAEEKCWRTLIADLVNICFHLNEVVGPIVNSSSPEGHLPMDFQAGKDHLRQDAGGAVLNVTAQMVLLCSWRTVKEVSLFLGELAERAPISCSDGTDEEKCLLTEKQVLAIGAHLATLLAETKHRGAFEQAYLGFCALCSRLWRHQSSRLHRLPQQWLAQIMEAITWGRGSKLCATRRSAGLPFMVQALVTTELQVGSNSSCFQKSMVTLLNLAHNATVENSDIGKEWQQSYTVDNGEFSILGLSEANSDGVSIIEARTHALNILRSLFRHSLLGELVAPYVAEGVIVAIRGFKGKTWAERNSATLLFSALVTRIFGVCRSKDTLSIRNRMTGRIFFQRYPALYDFLLEELKEAVTSMEQCHSLLRPALFPVLLLLARLYPSSLEGTDSNLQLGVYAPYVHRCALSSVLKTRELAARALVPLIVPNHHGTLLAELVTIAADTSIIENYRHGLLLQ</sequence>
<dbReference type="Proteomes" id="UP001233999">
    <property type="component" value="Unassembled WGS sequence"/>
</dbReference>
<evidence type="ECO:0000256" key="1">
    <source>
        <dbReference type="ARBA" id="ARBA00010409"/>
    </source>
</evidence>
<dbReference type="Pfam" id="PF25150">
    <property type="entry name" value="TPR_Trm732"/>
    <property type="match status" value="1"/>
</dbReference>
<comment type="caution">
    <text evidence="7">The sequence shown here is derived from an EMBL/GenBank/DDBJ whole genome shotgun (WGS) entry which is preliminary data.</text>
</comment>
<evidence type="ECO:0000313" key="7">
    <source>
        <dbReference type="EMBL" id="KAJ9590083.1"/>
    </source>
</evidence>
<protein>
    <recommendedName>
        <fullName evidence="3">tRNA (32-2'-O)-methyltransferase regulator THADA</fullName>
    </recommendedName>
</protein>
<dbReference type="Pfam" id="PF25151">
    <property type="entry name" value="TPR_Trm732_C"/>
    <property type="match status" value="1"/>
</dbReference>
<dbReference type="InterPro" id="IPR056842">
    <property type="entry name" value="THADA-like_TPR_C"/>
</dbReference>
<dbReference type="SUPFAM" id="SSF48371">
    <property type="entry name" value="ARM repeat"/>
    <property type="match status" value="1"/>
</dbReference>
<dbReference type="EMBL" id="JASPKZ010004567">
    <property type="protein sequence ID" value="KAJ9590083.1"/>
    <property type="molecule type" value="Genomic_DNA"/>
</dbReference>
<evidence type="ECO:0000256" key="3">
    <source>
        <dbReference type="ARBA" id="ARBA00035698"/>
    </source>
</evidence>
<dbReference type="InterPro" id="IPR056843">
    <property type="entry name" value="THADA-like_TPR"/>
</dbReference>
<feature type="domain" description="tRNA (32-2'-O)-methyltransferase regulator THADA-like C-terminal TPR repeats region" evidence="6">
    <location>
        <begin position="541"/>
        <end position="695"/>
    </location>
</feature>
<evidence type="ECO:0000259" key="5">
    <source>
        <dbReference type="Pfam" id="PF25150"/>
    </source>
</evidence>
<dbReference type="InterPro" id="IPR051954">
    <property type="entry name" value="tRNA_methyltransferase_THADA"/>
</dbReference>
<dbReference type="InterPro" id="IPR016024">
    <property type="entry name" value="ARM-type_fold"/>
</dbReference>
<keyword evidence="8" id="KW-1185">Reference proteome</keyword>
<accession>A0AAD8EH39</accession>
<evidence type="ECO:0000259" key="6">
    <source>
        <dbReference type="Pfam" id="PF25151"/>
    </source>
</evidence>
<keyword evidence="2" id="KW-0819">tRNA processing</keyword>
<feature type="non-terminal residue" evidence="7">
    <location>
        <position position="695"/>
    </location>
</feature>
<feature type="non-terminal residue" evidence="7">
    <location>
        <position position="1"/>
    </location>
</feature>
<feature type="domain" description="DUF2428" evidence="4">
    <location>
        <begin position="251"/>
        <end position="539"/>
    </location>
</feature>
<dbReference type="InterPro" id="IPR019442">
    <property type="entry name" value="THADA/TRM732_DUF2428"/>
</dbReference>
<dbReference type="Pfam" id="PF10350">
    <property type="entry name" value="DUF2428"/>
    <property type="match status" value="1"/>
</dbReference>
<evidence type="ECO:0000259" key="4">
    <source>
        <dbReference type="Pfam" id="PF10350"/>
    </source>
</evidence>
<evidence type="ECO:0000256" key="2">
    <source>
        <dbReference type="ARBA" id="ARBA00022694"/>
    </source>
</evidence>
<dbReference type="PANTHER" id="PTHR14387:SF7">
    <property type="entry name" value="THYROID ADENOMA-ASSOCIATED PROTEIN"/>
    <property type="match status" value="1"/>
</dbReference>
<comment type="similarity">
    <text evidence="1">Belongs to the THADA family.</text>
</comment>